<feature type="domain" description="YhcG N-terminal" evidence="1">
    <location>
        <begin position="2"/>
        <end position="84"/>
    </location>
</feature>
<dbReference type="Pfam" id="PF17761">
    <property type="entry name" value="DUF1016_N"/>
    <property type="match status" value="1"/>
</dbReference>
<keyword evidence="3" id="KW-1185">Reference proteome</keyword>
<dbReference type="InterPro" id="IPR053148">
    <property type="entry name" value="PD-DEXK-like_domain"/>
</dbReference>
<gene>
    <name evidence="2" type="ORF">ACFS7Z_26760</name>
</gene>
<evidence type="ECO:0000259" key="1">
    <source>
        <dbReference type="Pfam" id="PF17761"/>
    </source>
</evidence>
<dbReference type="PANTHER" id="PTHR30547:SF5">
    <property type="entry name" value="NUCLEASE YHCG-RELATED"/>
    <property type="match status" value="1"/>
</dbReference>
<evidence type="ECO:0000313" key="3">
    <source>
        <dbReference type="Proteomes" id="UP001597641"/>
    </source>
</evidence>
<evidence type="ECO:0000313" key="2">
    <source>
        <dbReference type="EMBL" id="MFD3003986.1"/>
    </source>
</evidence>
<sequence length="171" mass="19936">TELTNTYGRGWSKRHLWHCVRVADTFPEDLIVNALSTQLSWTHLRLLAAIEDELKRMFYTELSMQEQWSTRVLQERMDSMLFERSALSKKPEELLRHELSTLQSSGAETPDLVFKDPYVLDFLGLSNTYSERDLESLLKMKPSQKRSAIPWACKDEGKQVLVNMKEDEVLL</sequence>
<dbReference type="RefSeq" id="WP_377492441.1">
    <property type="nucleotide sequence ID" value="NZ_JBHUOX010000062.1"/>
</dbReference>
<organism evidence="2 3">
    <name type="scientific">Pontibacter toksunensis</name>
    <dbReference type="NCBI Taxonomy" id="1332631"/>
    <lineage>
        <taxon>Bacteria</taxon>
        <taxon>Pseudomonadati</taxon>
        <taxon>Bacteroidota</taxon>
        <taxon>Cytophagia</taxon>
        <taxon>Cytophagales</taxon>
        <taxon>Hymenobacteraceae</taxon>
        <taxon>Pontibacter</taxon>
    </lineage>
</organism>
<proteinExistence type="predicted"/>
<dbReference type="EMBL" id="JBHUOX010000062">
    <property type="protein sequence ID" value="MFD3003986.1"/>
    <property type="molecule type" value="Genomic_DNA"/>
</dbReference>
<name>A0ABW6C4P5_9BACT</name>
<dbReference type="InterPro" id="IPR041527">
    <property type="entry name" value="YhcG_N"/>
</dbReference>
<dbReference type="PANTHER" id="PTHR30547">
    <property type="entry name" value="UNCHARACTERIZED PROTEIN YHCG-RELATED"/>
    <property type="match status" value="1"/>
</dbReference>
<feature type="non-terminal residue" evidence="2">
    <location>
        <position position="1"/>
    </location>
</feature>
<comment type="caution">
    <text evidence="2">The sequence shown here is derived from an EMBL/GenBank/DDBJ whole genome shotgun (WGS) entry which is preliminary data.</text>
</comment>
<accession>A0ABW6C4P5</accession>
<dbReference type="Proteomes" id="UP001597641">
    <property type="component" value="Unassembled WGS sequence"/>
</dbReference>
<protein>
    <submittedName>
        <fullName evidence="2">DUF1016 N-terminal domain-containing protein</fullName>
    </submittedName>
</protein>
<reference evidence="3" key="1">
    <citation type="journal article" date="2019" name="Int. J. Syst. Evol. Microbiol.">
        <title>The Global Catalogue of Microorganisms (GCM) 10K type strain sequencing project: providing services to taxonomists for standard genome sequencing and annotation.</title>
        <authorList>
            <consortium name="The Broad Institute Genomics Platform"/>
            <consortium name="The Broad Institute Genome Sequencing Center for Infectious Disease"/>
            <person name="Wu L."/>
            <person name="Ma J."/>
        </authorList>
    </citation>
    <scope>NUCLEOTIDE SEQUENCE [LARGE SCALE GENOMIC DNA]</scope>
    <source>
        <strain evidence="3">KCTC 23984</strain>
    </source>
</reference>